<protein>
    <submittedName>
        <fullName evidence="2">Uncharacterized protein</fullName>
    </submittedName>
</protein>
<feature type="region of interest" description="Disordered" evidence="1">
    <location>
        <begin position="371"/>
        <end position="404"/>
    </location>
</feature>
<evidence type="ECO:0000313" key="3">
    <source>
        <dbReference type="Proteomes" id="UP001159364"/>
    </source>
</evidence>
<feature type="compositionally biased region" description="Polar residues" evidence="1">
    <location>
        <begin position="60"/>
        <end position="71"/>
    </location>
</feature>
<dbReference type="EMBL" id="JAIWQS010000009">
    <property type="protein sequence ID" value="KAJ8755150.1"/>
    <property type="molecule type" value="Genomic_DNA"/>
</dbReference>
<dbReference type="PANTHER" id="PTHR36022">
    <property type="entry name" value="GPI-ANCHORED ADHESIN-LIKE PROTEIN"/>
    <property type="match status" value="1"/>
</dbReference>
<comment type="caution">
    <text evidence="2">The sequence shown here is derived from an EMBL/GenBank/DDBJ whole genome shotgun (WGS) entry which is preliminary data.</text>
</comment>
<feature type="compositionally biased region" description="Low complexity" evidence="1">
    <location>
        <begin position="230"/>
        <end position="245"/>
    </location>
</feature>
<evidence type="ECO:0000256" key="1">
    <source>
        <dbReference type="SAM" id="MobiDB-lite"/>
    </source>
</evidence>
<feature type="region of interest" description="Disordered" evidence="1">
    <location>
        <begin position="221"/>
        <end position="252"/>
    </location>
</feature>
<feature type="region of interest" description="Disordered" evidence="1">
    <location>
        <begin position="1"/>
        <end position="73"/>
    </location>
</feature>
<keyword evidence="3" id="KW-1185">Reference proteome</keyword>
<dbReference type="PANTHER" id="PTHR36022:SF1">
    <property type="entry name" value="GPI-ANCHORED ADHESIN-LIKE PROTEIN"/>
    <property type="match status" value="1"/>
</dbReference>
<evidence type="ECO:0000313" key="2">
    <source>
        <dbReference type="EMBL" id="KAJ8755150.1"/>
    </source>
</evidence>
<dbReference type="AlphaFoldDB" id="A0AAV8SSX6"/>
<feature type="compositionally biased region" description="Polar residues" evidence="1">
    <location>
        <begin position="371"/>
        <end position="381"/>
    </location>
</feature>
<feature type="compositionally biased region" description="Low complexity" evidence="1">
    <location>
        <begin position="47"/>
        <end position="57"/>
    </location>
</feature>
<feature type="compositionally biased region" description="Polar residues" evidence="1">
    <location>
        <begin position="34"/>
        <end position="46"/>
    </location>
</feature>
<feature type="compositionally biased region" description="Polar residues" evidence="1">
    <location>
        <begin position="88"/>
        <end position="100"/>
    </location>
</feature>
<dbReference type="Proteomes" id="UP001159364">
    <property type="component" value="Linkage Group LG09"/>
</dbReference>
<sequence>MKQSLKMKTHNHKSSKPTLPPDATKTQTRKKLNSRNPFQDLSNGCIGSTSTTSSTGSVDGISNSSSMSSTEAPKGCLRLLLSHSSSSTKAPSNFSKNNRLATDKTFPLKTPKSAPNLRPTTEKSSKGSLLQRPISHKWEKGSRNRRPCLYQWHSGKKPSYGNTRGCKVSSFLDSGRRGMKSVSGELRQLVVDGVRDSDAANFTPLSKMATVSGLNIAVDGKGATGDGEGSNNSTSTKSASSNSKTPPIQASVSPEIHCGSLMVSTTTQTGTSACYAAGHVLSGVSDKRKCRPRGMLTVGEAKAIGSFESDEDNDKEIAAEFDDEGGLSMLPTPAEASMHWLLSPCKEEGENQKENLSNRLCQFHRLKEYATQKSPASSSSGKEGLPSDESTRTRNASPVCPGDMPEFRGFPRSSSHDIVALSPFQEDRKTHYDLDWDNSPFSMYTLDSGNVIQTPQSNSSSDERVDLALLNADTCNFDSQFNSVAEGLQMASLSPKSHASIWDPSSSFQLDCLSTSSTSVDLLQFQKILDDRASWFSNSTVGNVSQSQMRISWRDGLISRIFEMDDIDCCRSLSDEDDDGACCNNDYLNSRTGPEPNVDMEKGEISVAGFGSTELVEREHESDKKVRGECPPSVSCSCAESISTDGGGLVRSEDSDWTLCYRNQLFHI</sequence>
<accession>A0AAV8SSX6</accession>
<proteinExistence type="predicted"/>
<gene>
    <name evidence="2" type="ORF">K2173_018948</name>
</gene>
<name>A0AAV8SSX6_9ROSI</name>
<feature type="compositionally biased region" description="Basic residues" evidence="1">
    <location>
        <begin position="1"/>
        <end position="15"/>
    </location>
</feature>
<feature type="region of interest" description="Disordered" evidence="1">
    <location>
        <begin position="85"/>
        <end position="130"/>
    </location>
</feature>
<organism evidence="2 3">
    <name type="scientific">Erythroxylum novogranatense</name>
    <dbReference type="NCBI Taxonomy" id="1862640"/>
    <lineage>
        <taxon>Eukaryota</taxon>
        <taxon>Viridiplantae</taxon>
        <taxon>Streptophyta</taxon>
        <taxon>Embryophyta</taxon>
        <taxon>Tracheophyta</taxon>
        <taxon>Spermatophyta</taxon>
        <taxon>Magnoliopsida</taxon>
        <taxon>eudicotyledons</taxon>
        <taxon>Gunneridae</taxon>
        <taxon>Pentapetalae</taxon>
        <taxon>rosids</taxon>
        <taxon>fabids</taxon>
        <taxon>Malpighiales</taxon>
        <taxon>Erythroxylaceae</taxon>
        <taxon>Erythroxylum</taxon>
    </lineage>
</organism>
<reference evidence="2 3" key="1">
    <citation type="submission" date="2021-09" db="EMBL/GenBank/DDBJ databases">
        <title>Genomic insights and catalytic innovation underlie evolution of tropane alkaloids biosynthesis.</title>
        <authorList>
            <person name="Wang Y.-J."/>
            <person name="Tian T."/>
            <person name="Huang J.-P."/>
            <person name="Huang S.-X."/>
        </authorList>
    </citation>
    <scope>NUCLEOTIDE SEQUENCE [LARGE SCALE GENOMIC DNA]</scope>
    <source>
        <strain evidence="2">KIB-2018</strain>
        <tissue evidence="2">Leaf</tissue>
    </source>
</reference>